<protein>
    <submittedName>
        <fullName evidence="1">Major capsid protein Mcp</fullName>
    </submittedName>
</protein>
<evidence type="ECO:0000313" key="1">
    <source>
        <dbReference type="EMBL" id="QIR31180.1"/>
    </source>
</evidence>
<dbReference type="EMBL" id="MN901521">
    <property type="protein sequence ID" value="QIR31180.1"/>
    <property type="molecule type" value="Genomic_DNA"/>
</dbReference>
<keyword evidence="2" id="KW-1185">Reference proteome</keyword>
<evidence type="ECO:0000313" key="2">
    <source>
        <dbReference type="Proteomes" id="UP000501054"/>
    </source>
</evidence>
<sequence length="318" mass="36301">MVNREIFTKDDVPLVEIAEKTQNLVNYFNEADRPFRDLFVEQVDQQTFLQEIEAEPGEWEKLSEGEFPGTTRADDDDYLQMTIRTSEYGKSLGFTQRFLEKSTSDHVMKQVRNVLEEGKETEDRIIHDVIFNGIADGSEPVWFDVPDHGNYGFDRTHSHVFSDTAELFDDSTAHRASEHIEYAADELRHHGWNGQKVALMSIDLKRKLRNELSWDMDYHIPMATGMRSQDVREQTFSIDGVELMTTPYLRGDEFYVIGVGENPVKEYIDRPMQITRPTGGPATEPGEIINASGTMSFGVSMTNPLAAVHFKGDDVNYS</sequence>
<dbReference type="Proteomes" id="UP000501054">
    <property type="component" value="Segment"/>
</dbReference>
<accession>A0A6G9RXV1</accession>
<organism evidence="1 2">
    <name type="scientific">Halorubrum virus Serpecor1</name>
    <dbReference type="NCBI Taxonomy" id="2721757"/>
    <lineage>
        <taxon>Viruses</taxon>
        <taxon>Duplodnaviria</taxon>
        <taxon>Heunggongvirae</taxon>
        <taxon>Uroviricota</taxon>
        <taxon>Caudoviricetes</taxon>
        <taxon>Thumleimavirales</taxon>
        <taxon>Hafunaviridae</taxon>
        <taxon>Haloferacalesvirus</taxon>
        <taxon>Haloferacalesvirus serpentinense</taxon>
        <taxon>Haloferacalesvirus Serpecor1</taxon>
    </lineage>
</organism>
<gene>
    <name evidence="1" type="ORF">HrrSp1_075</name>
</gene>
<reference evidence="1 2" key="1">
    <citation type="journal article" date="2020" name="Genes (Basel)">
        <title>Comparative Genomics of Two New HF1-like Haloviruses.</title>
        <authorList>
            <person name="Dyall-Smith M."/>
            <person name="Tang S.L."/>
            <person name="Russ B."/>
            <person name="Chiang P.W."/>
            <person name="Pfeiffer F."/>
        </authorList>
    </citation>
    <scope>NUCLEOTIDE SEQUENCE [LARGE SCALE GENOMIC DNA]</scope>
</reference>
<proteinExistence type="predicted"/>
<name>A0A6G9RXV1_9CAUD</name>